<dbReference type="SUPFAM" id="SSF51004">
    <property type="entry name" value="C-terminal (heme d1) domain of cytochrome cd1-nitrite reductase"/>
    <property type="match status" value="1"/>
</dbReference>
<dbReference type="AlphaFoldDB" id="A0A0F4YPS2"/>
<gene>
    <name evidence="2" type="ORF">T310_5883</name>
</gene>
<comment type="caution">
    <text evidence="2">The sequence shown here is derived from an EMBL/GenBank/DDBJ whole genome shotgun (WGS) entry which is preliminary data.</text>
</comment>
<protein>
    <submittedName>
        <fullName evidence="2">Uncharacterized protein</fullName>
    </submittedName>
</protein>
<evidence type="ECO:0000256" key="1">
    <source>
        <dbReference type="SAM" id="SignalP"/>
    </source>
</evidence>
<keyword evidence="1" id="KW-0732">Signal</keyword>
<dbReference type="Pfam" id="PF20055">
    <property type="entry name" value="DUF6454"/>
    <property type="match status" value="2"/>
</dbReference>
<evidence type="ECO:0000313" key="3">
    <source>
        <dbReference type="Proteomes" id="UP000053958"/>
    </source>
</evidence>
<evidence type="ECO:0000313" key="2">
    <source>
        <dbReference type="EMBL" id="KKA20110.1"/>
    </source>
</evidence>
<dbReference type="GeneID" id="25318208"/>
<feature type="signal peptide" evidence="1">
    <location>
        <begin position="1"/>
        <end position="18"/>
    </location>
</feature>
<dbReference type="InterPro" id="IPR046312">
    <property type="entry name" value="DUF6454"/>
</dbReference>
<dbReference type="OrthoDB" id="71437at2759"/>
<accession>A0A0F4YPS2</accession>
<sequence>MHLFRLLLAGALVASSAASSNITIYRNESFVPGNQLPPSHATSDGGSIVELFLSLSRSTTWKLVSKTKFEGDTGEPEGMARVGDDRFFLSSGQWTVPTVHYNGTINGTDRTPGAGFAHMVIYDGQGRRIANATLTDPGDIEYHGGGIDYDGRYIWITLAQYRPNTTATIARIDPLTLEQTRLFRTHDHNGGIIHDTVTDELVTLNWGARNATAWSLKDYPRGFTPLPGFTPPQRAVPNPSFYVDYQDCKFLGHHAVPSALVKTQTNSNSNSNSKSEERPIMLCGGVATIGTNFNLGGLALVDLESMLPLWEVPMALTSDLGVSLTENPVDAAVVDGKLRLYFLPDQHNSTLYVYEAE</sequence>
<organism evidence="2 3">
    <name type="scientific">Rasamsonia emersonii (strain ATCC 16479 / CBS 393.64 / IMI 116815)</name>
    <dbReference type="NCBI Taxonomy" id="1408163"/>
    <lineage>
        <taxon>Eukaryota</taxon>
        <taxon>Fungi</taxon>
        <taxon>Dikarya</taxon>
        <taxon>Ascomycota</taxon>
        <taxon>Pezizomycotina</taxon>
        <taxon>Eurotiomycetes</taxon>
        <taxon>Eurotiomycetidae</taxon>
        <taxon>Eurotiales</taxon>
        <taxon>Trichocomaceae</taxon>
        <taxon>Rasamsonia</taxon>
    </lineage>
</organism>
<reference evidence="2 3" key="1">
    <citation type="submission" date="2015-04" db="EMBL/GenBank/DDBJ databases">
        <authorList>
            <person name="Heijne W.H."/>
            <person name="Fedorova N.D."/>
            <person name="Nierman W.C."/>
            <person name="Vollebregt A.W."/>
            <person name="Zhao Z."/>
            <person name="Wu L."/>
            <person name="Kumar M."/>
            <person name="Stam H."/>
            <person name="van den Berg M.A."/>
            <person name="Pel H.J."/>
        </authorList>
    </citation>
    <scope>NUCLEOTIDE SEQUENCE [LARGE SCALE GENOMIC DNA]</scope>
    <source>
        <strain evidence="2 3">CBS 393.64</strain>
    </source>
</reference>
<feature type="chain" id="PRO_5002481808" evidence="1">
    <location>
        <begin position="19"/>
        <end position="357"/>
    </location>
</feature>
<proteinExistence type="predicted"/>
<keyword evidence="3" id="KW-1185">Reference proteome</keyword>
<dbReference type="EMBL" id="LASV01000287">
    <property type="protein sequence ID" value="KKA20110.1"/>
    <property type="molecule type" value="Genomic_DNA"/>
</dbReference>
<name>A0A0F4YPS2_RASE3</name>
<dbReference type="Proteomes" id="UP000053958">
    <property type="component" value="Unassembled WGS sequence"/>
</dbReference>
<dbReference type="RefSeq" id="XP_013326722.1">
    <property type="nucleotide sequence ID" value="XM_013471268.1"/>
</dbReference>
<dbReference type="InterPro" id="IPR011048">
    <property type="entry name" value="Haem_d1_sf"/>
</dbReference>